<dbReference type="PROSITE" id="PS00018">
    <property type="entry name" value="EF_HAND_1"/>
    <property type="match status" value="4"/>
</dbReference>
<evidence type="ECO:0000256" key="2">
    <source>
        <dbReference type="ARBA" id="ARBA00022837"/>
    </source>
</evidence>
<dbReference type="WBParaSite" id="SSLN_0001874501-mRNA-1">
    <property type="protein sequence ID" value="SSLN_0001874501-mRNA-1"/>
    <property type="gene ID" value="SSLN_0001874501"/>
</dbReference>
<dbReference type="STRING" id="70667.A0A183TNL4"/>
<dbReference type="FunFam" id="1.10.238.10:FF:000003">
    <property type="entry name" value="Calmodulin A"/>
    <property type="match status" value="1"/>
</dbReference>
<dbReference type="AlphaFoldDB" id="A0A183TNL4"/>
<dbReference type="InterPro" id="IPR050145">
    <property type="entry name" value="Centrin_CML-like"/>
</dbReference>
<protein>
    <submittedName>
        <fullName evidence="6">EF hand</fullName>
    </submittedName>
</protein>
<dbReference type="InterPro" id="IPR018247">
    <property type="entry name" value="EF_Hand_1_Ca_BS"/>
</dbReference>
<dbReference type="SMART" id="SM00054">
    <property type="entry name" value="EFh"/>
    <property type="match status" value="4"/>
</dbReference>
<proteinExistence type="predicted"/>
<evidence type="ECO:0000313" key="4">
    <source>
        <dbReference type="EMBL" id="VDM04449.1"/>
    </source>
</evidence>
<keyword evidence="1" id="KW-0677">Repeat</keyword>
<dbReference type="Proteomes" id="UP000275846">
    <property type="component" value="Unassembled WGS sequence"/>
</dbReference>
<reference evidence="4 5" key="2">
    <citation type="submission" date="2018-11" db="EMBL/GenBank/DDBJ databases">
        <authorList>
            <consortium name="Pathogen Informatics"/>
        </authorList>
    </citation>
    <scope>NUCLEOTIDE SEQUENCE [LARGE SCALE GENOMIC DNA]</scope>
    <source>
        <strain evidence="4 5">NST_G2</strain>
    </source>
</reference>
<accession>A0A183TNL4</accession>
<evidence type="ECO:0000313" key="6">
    <source>
        <dbReference type="WBParaSite" id="SSLN_0001874501-mRNA-1"/>
    </source>
</evidence>
<dbReference type="PROSITE" id="PS50222">
    <property type="entry name" value="EF_HAND_2"/>
    <property type="match status" value="4"/>
</dbReference>
<organism evidence="6">
    <name type="scientific">Schistocephalus solidus</name>
    <name type="common">Tapeworm</name>
    <dbReference type="NCBI Taxonomy" id="70667"/>
    <lineage>
        <taxon>Eukaryota</taxon>
        <taxon>Metazoa</taxon>
        <taxon>Spiralia</taxon>
        <taxon>Lophotrochozoa</taxon>
        <taxon>Platyhelminthes</taxon>
        <taxon>Cestoda</taxon>
        <taxon>Eucestoda</taxon>
        <taxon>Diphyllobothriidea</taxon>
        <taxon>Diphyllobothriidae</taxon>
        <taxon>Schistocephalus</taxon>
    </lineage>
</organism>
<dbReference type="InterPro" id="IPR011992">
    <property type="entry name" value="EF-hand-dom_pair"/>
</dbReference>
<dbReference type="PANTHER" id="PTHR23050">
    <property type="entry name" value="CALCIUM BINDING PROTEIN"/>
    <property type="match status" value="1"/>
</dbReference>
<dbReference type="InterPro" id="IPR002048">
    <property type="entry name" value="EF_hand_dom"/>
</dbReference>
<feature type="domain" description="EF-hand" evidence="3">
    <location>
        <begin position="110"/>
        <end position="145"/>
    </location>
</feature>
<dbReference type="EMBL" id="UYSU01043623">
    <property type="protein sequence ID" value="VDM04449.1"/>
    <property type="molecule type" value="Genomic_DNA"/>
</dbReference>
<keyword evidence="2" id="KW-0106">Calcium</keyword>
<dbReference type="GO" id="GO:0005509">
    <property type="term" value="F:calcium ion binding"/>
    <property type="evidence" value="ECO:0007669"/>
    <property type="project" value="InterPro"/>
</dbReference>
<feature type="domain" description="EF-hand" evidence="3">
    <location>
        <begin position="74"/>
        <end position="109"/>
    </location>
</feature>
<dbReference type="Gene3D" id="1.10.238.10">
    <property type="entry name" value="EF-hand"/>
    <property type="match status" value="2"/>
</dbReference>
<evidence type="ECO:0000313" key="5">
    <source>
        <dbReference type="Proteomes" id="UP000275846"/>
    </source>
</evidence>
<evidence type="ECO:0000256" key="1">
    <source>
        <dbReference type="ARBA" id="ARBA00022737"/>
    </source>
</evidence>
<evidence type="ECO:0000259" key="3">
    <source>
        <dbReference type="PROSITE" id="PS50222"/>
    </source>
</evidence>
<reference evidence="6" key="1">
    <citation type="submission" date="2016-06" db="UniProtKB">
        <authorList>
            <consortium name="WormBaseParasite"/>
        </authorList>
    </citation>
    <scope>IDENTIFICATION</scope>
</reference>
<keyword evidence="5" id="KW-1185">Reference proteome</keyword>
<feature type="domain" description="EF-hand" evidence="3">
    <location>
        <begin position="2"/>
        <end position="37"/>
    </location>
</feature>
<gene>
    <name evidence="4" type="ORF">SSLN_LOCUS18063</name>
</gene>
<dbReference type="Pfam" id="PF13499">
    <property type="entry name" value="EF-hand_7"/>
    <property type="match status" value="2"/>
</dbReference>
<name>A0A183TNL4_SCHSO</name>
<feature type="domain" description="EF-hand" evidence="3">
    <location>
        <begin position="41"/>
        <end position="71"/>
    </location>
</feature>
<dbReference type="SUPFAM" id="SSF47473">
    <property type="entry name" value="EF-hand"/>
    <property type="match status" value="1"/>
</dbReference>
<sequence>MAGGDFIRKQFDEIDKDGDGFITESDLRECVKGHSVHSCAIKCFFKRYDANGDKKISFTEYHNGLLSYLFQNLRDEATASSLFHLLDTDRSGKVSLSEMRHFFESCVGQLPKEYVTDFLRSLDENKDGEISEEEFITFMRKTWQNQCCCCSGAQQQFIPKKLR</sequence>
<dbReference type="OrthoDB" id="293868at2759"/>